<organism evidence="2 3">
    <name type="scientific">Stereocaulon virgatum</name>
    <dbReference type="NCBI Taxonomy" id="373712"/>
    <lineage>
        <taxon>Eukaryota</taxon>
        <taxon>Fungi</taxon>
        <taxon>Dikarya</taxon>
        <taxon>Ascomycota</taxon>
        <taxon>Pezizomycotina</taxon>
        <taxon>Lecanoromycetes</taxon>
        <taxon>OSLEUM clade</taxon>
        <taxon>Lecanoromycetidae</taxon>
        <taxon>Lecanorales</taxon>
        <taxon>Lecanorineae</taxon>
        <taxon>Stereocaulaceae</taxon>
        <taxon>Stereocaulon</taxon>
    </lineage>
</organism>
<dbReference type="EMBL" id="JBEFKJ010000002">
    <property type="protein sequence ID" value="KAL2047713.1"/>
    <property type="molecule type" value="Genomic_DNA"/>
</dbReference>
<feature type="region of interest" description="Disordered" evidence="1">
    <location>
        <begin position="33"/>
        <end position="83"/>
    </location>
</feature>
<evidence type="ECO:0000256" key="1">
    <source>
        <dbReference type="SAM" id="MobiDB-lite"/>
    </source>
</evidence>
<evidence type="ECO:0000313" key="2">
    <source>
        <dbReference type="EMBL" id="KAL2047713.1"/>
    </source>
</evidence>
<dbReference type="Proteomes" id="UP001590950">
    <property type="component" value="Unassembled WGS sequence"/>
</dbReference>
<comment type="caution">
    <text evidence="2">The sequence shown here is derived from an EMBL/GenBank/DDBJ whole genome shotgun (WGS) entry which is preliminary data.</text>
</comment>
<protein>
    <submittedName>
        <fullName evidence="2">Uncharacterized protein</fullName>
    </submittedName>
</protein>
<gene>
    <name evidence="2" type="ORF">N7G274_000755</name>
</gene>
<proteinExistence type="predicted"/>
<accession>A0ABR4APP9</accession>
<keyword evidence="3" id="KW-1185">Reference proteome</keyword>
<evidence type="ECO:0000313" key="3">
    <source>
        <dbReference type="Proteomes" id="UP001590950"/>
    </source>
</evidence>
<name>A0ABR4APP9_9LECA</name>
<sequence length="148" mass="15698">MRIACGYTNTSCFALDEDLRRCLAHYDKGDGFDGAAQDGQQPEGPTPAITSYKKAADNRSKHLNPNQSSALDQEEGMQLSDPASGFKLNNAAAKPLFAGRVTSAILPPAIASGTPPTQPETSRKTINCATFLLNALPIMKAMKTTLAV</sequence>
<reference evidence="2 3" key="1">
    <citation type="submission" date="2024-09" db="EMBL/GenBank/DDBJ databases">
        <title>Rethinking Asexuality: The Enigmatic Case of Functional Sexual Genes in Lepraria (Stereocaulaceae).</title>
        <authorList>
            <person name="Doellman M."/>
            <person name="Sun Y."/>
            <person name="Barcenas-Pena A."/>
            <person name="Lumbsch H.T."/>
            <person name="Grewe F."/>
        </authorList>
    </citation>
    <scope>NUCLEOTIDE SEQUENCE [LARGE SCALE GENOMIC DNA]</scope>
    <source>
        <strain evidence="2 3">Mercado 3170</strain>
    </source>
</reference>